<comment type="caution">
    <text evidence="2">The sequence shown here is derived from an EMBL/GenBank/DDBJ whole genome shotgun (WGS) entry which is preliminary data.</text>
</comment>
<evidence type="ECO:0000313" key="3">
    <source>
        <dbReference type="Proteomes" id="UP000178601"/>
    </source>
</evidence>
<gene>
    <name evidence="2" type="ORF">A3H16_02790</name>
</gene>
<feature type="region of interest" description="Disordered" evidence="1">
    <location>
        <begin position="133"/>
        <end position="152"/>
    </location>
</feature>
<evidence type="ECO:0000256" key="1">
    <source>
        <dbReference type="SAM" id="MobiDB-lite"/>
    </source>
</evidence>
<dbReference type="EMBL" id="MFMQ01000053">
    <property type="protein sequence ID" value="OGG91396.1"/>
    <property type="molecule type" value="Genomic_DNA"/>
</dbReference>
<protein>
    <submittedName>
        <fullName evidence="2">Uncharacterized protein</fullName>
    </submittedName>
</protein>
<dbReference type="AlphaFoldDB" id="A0A1F6FZW1"/>
<name>A0A1F6FZW1_9BACT</name>
<organism evidence="2 3">
    <name type="scientific">Candidatus Kaiserbacteria bacterium RIFCSPLOWO2_12_FULL_53_8</name>
    <dbReference type="NCBI Taxonomy" id="1798529"/>
    <lineage>
        <taxon>Bacteria</taxon>
        <taxon>Candidatus Kaiseribacteriota</taxon>
    </lineage>
</organism>
<sequence>MDMKMTQDELNAKLKERFKELPKVLQDAITSTDIQKQLRELADTNKLHLDQWQLLENEVLLTLMGFQPPEELADNIKADLDVTQEMAQDLASNVSRIVFQPVREQLERELEHPDARAADTTGVEDVRSQVLGEQPVASSLEPEASTNAESATSYKLQATSFVAPATPPSTSPTGKIERAPVSAAYKAGEASTVRKSVEDDPYREPPQ</sequence>
<dbReference type="Proteomes" id="UP000178601">
    <property type="component" value="Unassembled WGS sequence"/>
</dbReference>
<proteinExistence type="predicted"/>
<feature type="compositionally biased region" description="Basic and acidic residues" evidence="1">
    <location>
        <begin position="195"/>
        <end position="207"/>
    </location>
</feature>
<reference evidence="2 3" key="1">
    <citation type="journal article" date="2016" name="Nat. Commun.">
        <title>Thousands of microbial genomes shed light on interconnected biogeochemical processes in an aquifer system.</title>
        <authorList>
            <person name="Anantharaman K."/>
            <person name="Brown C.T."/>
            <person name="Hug L.A."/>
            <person name="Sharon I."/>
            <person name="Castelle C.J."/>
            <person name="Probst A.J."/>
            <person name="Thomas B.C."/>
            <person name="Singh A."/>
            <person name="Wilkins M.J."/>
            <person name="Karaoz U."/>
            <person name="Brodie E.L."/>
            <person name="Williams K.H."/>
            <person name="Hubbard S.S."/>
            <person name="Banfield J.F."/>
        </authorList>
    </citation>
    <scope>NUCLEOTIDE SEQUENCE [LARGE SCALE GENOMIC DNA]</scope>
</reference>
<evidence type="ECO:0000313" key="2">
    <source>
        <dbReference type="EMBL" id="OGG91396.1"/>
    </source>
</evidence>
<accession>A0A1F6FZW1</accession>
<feature type="region of interest" description="Disordered" evidence="1">
    <location>
        <begin position="162"/>
        <end position="207"/>
    </location>
</feature>